<proteinExistence type="predicted"/>
<dbReference type="KEGG" id="vg:13996932"/>
<dbReference type="InterPro" id="IPR022704">
    <property type="entry name" value="DUF2746"/>
</dbReference>
<keyword evidence="4" id="KW-1185">Reference proteome</keyword>
<keyword evidence="2" id="KW-0812">Transmembrane</keyword>
<name>K4HYS5_9CAUD</name>
<evidence type="ECO:0000313" key="4">
    <source>
        <dbReference type="Proteomes" id="UP000008041"/>
    </source>
</evidence>
<protein>
    <recommendedName>
        <fullName evidence="5">DUF2746 domain-containing protein</fullName>
    </recommendedName>
</protein>
<evidence type="ECO:0008006" key="5">
    <source>
        <dbReference type="Google" id="ProtNLM"/>
    </source>
</evidence>
<sequence>MTPLMDPTVQVALVTAGGTVAVTLIGTIVELLRRQNNAINEVRENAQEARDQVANTHSTNLRDDLDRVIDGLEAVLAGQARHDEALRQHGREIGGLRTDLAHERAERLAVAERLDGHIAVTVATNNS</sequence>
<dbReference type="EMBL" id="JX182370">
    <property type="protein sequence ID" value="AFU62078.1"/>
    <property type="molecule type" value="Genomic_DNA"/>
</dbReference>
<gene>
    <name evidence="3" type="ORF">R4_25</name>
</gene>
<feature type="transmembrane region" description="Helical" evidence="2">
    <location>
        <begin position="12"/>
        <end position="32"/>
    </location>
</feature>
<accession>K4HYS5</accession>
<evidence type="ECO:0000313" key="3">
    <source>
        <dbReference type="EMBL" id="AFU62078.1"/>
    </source>
</evidence>
<organism evidence="3 4">
    <name type="scientific">Streptomyces phage R4</name>
    <dbReference type="NCBI Taxonomy" id="10732"/>
    <lineage>
        <taxon>Viruses</taxon>
        <taxon>Duplodnaviria</taxon>
        <taxon>Heunggongvirae</taxon>
        <taxon>Uroviricota</taxon>
        <taxon>Caudoviricetes</taxon>
        <taxon>Arquatrovirinae</taxon>
        <taxon>Arequatrovirus</taxon>
        <taxon>Arequatrovirus R4</taxon>
    </lineage>
</organism>
<dbReference type="OrthoDB" id="17572at10239"/>
<keyword evidence="2" id="KW-1133">Transmembrane helix</keyword>
<dbReference type="Proteomes" id="UP000008041">
    <property type="component" value="Segment"/>
</dbReference>
<dbReference type="Pfam" id="PF10874">
    <property type="entry name" value="DUF2746"/>
    <property type="match status" value="1"/>
</dbReference>
<evidence type="ECO:0000256" key="1">
    <source>
        <dbReference type="SAM" id="Coils"/>
    </source>
</evidence>
<dbReference type="GeneID" id="13996932"/>
<keyword evidence="2" id="KW-0472">Membrane</keyword>
<reference evidence="3 4" key="1">
    <citation type="submission" date="2012-06" db="EMBL/GenBank/DDBJ databases">
        <authorList>
            <person name="Smith M.C.M."/>
            <person name="Hendrix R."/>
            <person name="Hatfull G.F."/>
        </authorList>
    </citation>
    <scope>NUCLEOTIDE SEQUENCE [LARGE SCALE GENOMIC DNA]</scope>
</reference>
<evidence type="ECO:0000256" key="2">
    <source>
        <dbReference type="SAM" id="Phobius"/>
    </source>
</evidence>
<keyword evidence="1" id="KW-0175">Coiled coil</keyword>
<feature type="coiled-coil region" evidence="1">
    <location>
        <begin position="29"/>
        <end position="59"/>
    </location>
</feature>
<dbReference type="RefSeq" id="YP_006990139.1">
    <property type="nucleotide sequence ID" value="NC_019414.1"/>
</dbReference>